<dbReference type="AlphaFoldDB" id="A0A645GTA1"/>
<organism evidence="1">
    <name type="scientific">bioreactor metagenome</name>
    <dbReference type="NCBI Taxonomy" id="1076179"/>
    <lineage>
        <taxon>unclassified sequences</taxon>
        <taxon>metagenomes</taxon>
        <taxon>ecological metagenomes</taxon>
    </lineage>
</organism>
<protein>
    <submittedName>
        <fullName evidence="1">Uncharacterized protein</fullName>
    </submittedName>
</protein>
<sequence length="64" mass="6907">MQKSLLMTRLTFPSTTGHGWPKAMEAIAAAVYGPMPGRDLRSLKVSGNRPPHSFATIAAVLRTL</sequence>
<proteinExistence type="predicted"/>
<gene>
    <name evidence="1" type="ORF">SDC9_177514</name>
</gene>
<dbReference type="EMBL" id="VSSQ01081032">
    <property type="protein sequence ID" value="MPN30057.1"/>
    <property type="molecule type" value="Genomic_DNA"/>
</dbReference>
<comment type="caution">
    <text evidence="1">The sequence shown here is derived from an EMBL/GenBank/DDBJ whole genome shotgun (WGS) entry which is preliminary data.</text>
</comment>
<accession>A0A645GTA1</accession>
<evidence type="ECO:0000313" key="1">
    <source>
        <dbReference type="EMBL" id="MPN30057.1"/>
    </source>
</evidence>
<reference evidence="1" key="1">
    <citation type="submission" date="2019-08" db="EMBL/GenBank/DDBJ databases">
        <authorList>
            <person name="Kucharzyk K."/>
            <person name="Murdoch R.W."/>
            <person name="Higgins S."/>
            <person name="Loffler F."/>
        </authorList>
    </citation>
    <scope>NUCLEOTIDE SEQUENCE</scope>
</reference>
<name>A0A645GTA1_9ZZZZ</name>